<comment type="caution">
    <text evidence="3">The sequence shown here is derived from an EMBL/GenBank/DDBJ whole genome shotgun (WGS) entry which is preliminary data.</text>
</comment>
<dbReference type="Proteomes" id="UP001596494">
    <property type="component" value="Unassembled WGS sequence"/>
</dbReference>
<proteinExistence type="predicted"/>
<name>A0ABW2K7Q3_9BACI</name>
<protein>
    <submittedName>
        <fullName evidence="3">M23 family metallopeptidase</fullName>
        <ecNumber evidence="3">3.4.24.-</ecNumber>
    </submittedName>
</protein>
<dbReference type="Pfam" id="PF01551">
    <property type="entry name" value="Peptidase_M23"/>
    <property type="match status" value="1"/>
</dbReference>
<dbReference type="EC" id="3.4.24.-" evidence="3"/>
<evidence type="ECO:0000313" key="3">
    <source>
        <dbReference type="EMBL" id="MFC7322178.1"/>
    </source>
</evidence>
<dbReference type="RefSeq" id="WP_289215975.1">
    <property type="nucleotide sequence ID" value="NZ_JAPVRC010000004.1"/>
</dbReference>
<reference evidence="4" key="1">
    <citation type="journal article" date="2019" name="Int. J. Syst. Evol. Microbiol.">
        <title>The Global Catalogue of Microorganisms (GCM) 10K type strain sequencing project: providing services to taxonomists for standard genome sequencing and annotation.</title>
        <authorList>
            <consortium name="The Broad Institute Genomics Platform"/>
            <consortium name="The Broad Institute Genome Sequencing Center for Infectious Disease"/>
            <person name="Wu L."/>
            <person name="Ma J."/>
        </authorList>
    </citation>
    <scope>NUCLEOTIDE SEQUENCE [LARGE SCALE GENOMIC DNA]</scope>
    <source>
        <strain evidence="4">CCUG 73951</strain>
    </source>
</reference>
<organism evidence="3 4">
    <name type="scientific">Halobacillus campisalis</name>
    <dbReference type="NCBI Taxonomy" id="435909"/>
    <lineage>
        <taxon>Bacteria</taxon>
        <taxon>Bacillati</taxon>
        <taxon>Bacillota</taxon>
        <taxon>Bacilli</taxon>
        <taxon>Bacillales</taxon>
        <taxon>Bacillaceae</taxon>
        <taxon>Halobacillus</taxon>
    </lineage>
</organism>
<dbReference type="InterPro" id="IPR016047">
    <property type="entry name" value="M23ase_b-sheet_dom"/>
</dbReference>
<evidence type="ECO:0000256" key="1">
    <source>
        <dbReference type="ARBA" id="ARBA00022729"/>
    </source>
</evidence>
<dbReference type="Gene3D" id="2.70.70.10">
    <property type="entry name" value="Glucose Permease (Domain IIA)"/>
    <property type="match status" value="1"/>
</dbReference>
<dbReference type="PANTHER" id="PTHR21666:SF289">
    <property type="entry name" value="L-ALA--D-GLU ENDOPEPTIDASE"/>
    <property type="match status" value="1"/>
</dbReference>
<dbReference type="SUPFAM" id="SSF51261">
    <property type="entry name" value="Duplicated hybrid motif"/>
    <property type="match status" value="1"/>
</dbReference>
<sequence>MKLGYGLLFILFSVWFFPSVSGAVSTEQESDIERMALYKKTEAVTGISWTFFAAIDQYERQIHEGKPENRVTAFRPDPLFWEGIKAEPGFFPNGWGDNGDGNNEIDQTNDEDILWSLGSYLQSYGTTEDDIRIALWNYYKRDLTVQTIMNTEKVFDKFQTVMLRDRDFPLPIEANFSYNNTWGDARGFGGRRMHEGTDIFANYGVPVKSTTYGVVEMKGWNKFGGWRVGIRDIYNIYHYYAHLSGFSEDIKVGDVVQPGDVVGSVGSSGYGPPGTSGKFPPHLHYGMYQDNGNREWSFDPYPYLKRWENEAENK</sequence>
<dbReference type="InterPro" id="IPR011055">
    <property type="entry name" value="Dup_hybrid_motif"/>
</dbReference>
<evidence type="ECO:0000259" key="2">
    <source>
        <dbReference type="Pfam" id="PF01551"/>
    </source>
</evidence>
<dbReference type="InterPro" id="IPR050570">
    <property type="entry name" value="Cell_wall_metabolism_enzyme"/>
</dbReference>
<dbReference type="CDD" id="cd12797">
    <property type="entry name" value="M23_peptidase"/>
    <property type="match status" value="1"/>
</dbReference>
<keyword evidence="3" id="KW-0378">Hydrolase</keyword>
<gene>
    <name evidence="3" type="ORF">ACFQMN_14980</name>
</gene>
<accession>A0ABW2K7Q3</accession>
<keyword evidence="4" id="KW-1185">Reference proteome</keyword>
<evidence type="ECO:0000313" key="4">
    <source>
        <dbReference type="Proteomes" id="UP001596494"/>
    </source>
</evidence>
<keyword evidence="1" id="KW-0732">Signal</keyword>
<dbReference type="EMBL" id="JBHTBY010000013">
    <property type="protein sequence ID" value="MFC7322178.1"/>
    <property type="molecule type" value="Genomic_DNA"/>
</dbReference>
<dbReference type="PANTHER" id="PTHR21666">
    <property type="entry name" value="PEPTIDASE-RELATED"/>
    <property type="match status" value="1"/>
</dbReference>
<feature type="domain" description="M23ase beta-sheet core" evidence="2">
    <location>
        <begin position="192"/>
        <end position="291"/>
    </location>
</feature>
<dbReference type="GO" id="GO:0016787">
    <property type="term" value="F:hydrolase activity"/>
    <property type="evidence" value="ECO:0007669"/>
    <property type="project" value="UniProtKB-KW"/>
</dbReference>